<name>A0A426XK72_ENSVE</name>
<comment type="caution">
    <text evidence="1">The sequence shown here is derived from an EMBL/GenBank/DDBJ whole genome shotgun (WGS) entry which is preliminary data.</text>
</comment>
<organism evidence="1 2">
    <name type="scientific">Ensete ventricosum</name>
    <name type="common">Abyssinian banana</name>
    <name type="synonym">Musa ensete</name>
    <dbReference type="NCBI Taxonomy" id="4639"/>
    <lineage>
        <taxon>Eukaryota</taxon>
        <taxon>Viridiplantae</taxon>
        <taxon>Streptophyta</taxon>
        <taxon>Embryophyta</taxon>
        <taxon>Tracheophyta</taxon>
        <taxon>Spermatophyta</taxon>
        <taxon>Magnoliopsida</taxon>
        <taxon>Liliopsida</taxon>
        <taxon>Zingiberales</taxon>
        <taxon>Musaceae</taxon>
        <taxon>Ensete</taxon>
    </lineage>
</organism>
<dbReference type="Proteomes" id="UP000287651">
    <property type="component" value="Unassembled WGS sequence"/>
</dbReference>
<feature type="non-terminal residue" evidence="1">
    <location>
        <position position="102"/>
    </location>
</feature>
<sequence length="102" mass="11516">MAARYRAVPLIGAVSAPLPLEIDRQEGEGEEGEKLESVDPSLVRFVARRRFLLPAWGEGTRRLHCYNCAYVIDFDSASIYTQKARFNEAPPGRSPEPRRRAI</sequence>
<proteinExistence type="predicted"/>
<reference evidence="1 2" key="1">
    <citation type="journal article" date="2014" name="Agronomy (Basel)">
        <title>A Draft Genome Sequence for Ensete ventricosum, the Drought-Tolerant Tree Against Hunger.</title>
        <authorList>
            <person name="Harrison J."/>
            <person name="Moore K.A."/>
            <person name="Paszkiewicz K."/>
            <person name="Jones T."/>
            <person name="Grant M."/>
            <person name="Ambacheew D."/>
            <person name="Muzemil S."/>
            <person name="Studholme D.J."/>
        </authorList>
    </citation>
    <scope>NUCLEOTIDE SEQUENCE [LARGE SCALE GENOMIC DNA]</scope>
</reference>
<accession>A0A426XK72</accession>
<dbReference type="AlphaFoldDB" id="A0A426XK72"/>
<evidence type="ECO:0000313" key="2">
    <source>
        <dbReference type="Proteomes" id="UP000287651"/>
    </source>
</evidence>
<gene>
    <name evidence="1" type="ORF">B296_00058849</name>
</gene>
<evidence type="ECO:0000313" key="1">
    <source>
        <dbReference type="EMBL" id="RRT39852.1"/>
    </source>
</evidence>
<dbReference type="EMBL" id="AMZH03019830">
    <property type="protein sequence ID" value="RRT39852.1"/>
    <property type="molecule type" value="Genomic_DNA"/>
</dbReference>
<protein>
    <submittedName>
        <fullName evidence="1">Uncharacterized protein</fullName>
    </submittedName>
</protein>